<comment type="caution">
    <text evidence="2">The sequence shown here is derived from an EMBL/GenBank/DDBJ whole genome shotgun (WGS) entry which is preliminary data.</text>
</comment>
<keyword evidence="3" id="KW-1185">Reference proteome</keyword>
<gene>
    <name evidence="2" type="ORF">E0L32_006740</name>
</gene>
<dbReference type="PANTHER" id="PTHR24148">
    <property type="entry name" value="ANKYRIN REPEAT DOMAIN-CONTAINING PROTEIN 39 HOMOLOG-RELATED"/>
    <property type="match status" value="1"/>
</dbReference>
<dbReference type="GeneID" id="41974187"/>
<dbReference type="Pfam" id="PF06985">
    <property type="entry name" value="HET"/>
    <property type="match status" value="1"/>
</dbReference>
<evidence type="ECO:0000313" key="2">
    <source>
        <dbReference type="EMBL" id="TPX12860.1"/>
    </source>
</evidence>
<dbReference type="AlphaFoldDB" id="A0A507B895"/>
<name>A0A507B895_9PEZI</name>
<dbReference type="EMBL" id="SKBQ01000039">
    <property type="protein sequence ID" value="TPX12860.1"/>
    <property type="molecule type" value="Genomic_DNA"/>
</dbReference>
<dbReference type="InterPro" id="IPR010730">
    <property type="entry name" value="HET"/>
</dbReference>
<accession>A0A507B895</accession>
<proteinExistence type="predicted"/>
<dbReference type="RefSeq" id="XP_030994571.1">
    <property type="nucleotide sequence ID" value="XM_031141406.1"/>
</dbReference>
<dbReference type="OrthoDB" id="194358at2759"/>
<evidence type="ECO:0000313" key="3">
    <source>
        <dbReference type="Proteomes" id="UP000319257"/>
    </source>
</evidence>
<dbReference type="InterPro" id="IPR052895">
    <property type="entry name" value="HetReg/Transcr_Mod"/>
</dbReference>
<organism evidence="2 3">
    <name type="scientific">Thyridium curvatum</name>
    <dbReference type="NCBI Taxonomy" id="1093900"/>
    <lineage>
        <taxon>Eukaryota</taxon>
        <taxon>Fungi</taxon>
        <taxon>Dikarya</taxon>
        <taxon>Ascomycota</taxon>
        <taxon>Pezizomycotina</taxon>
        <taxon>Sordariomycetes</taxon>
        <taxon>Sordariomycetidae</taxon>
        <taxon>Thyridiales</taxon>
        <taxon>Thyridiaceae</taxon>
        <taxon>Thyridium</taxon>
    </lineage>
</organism>
<dbReference type="PANTHER" id="PTHR24148:SF79">
    <property type="entry name" value="HETEROKARYON INCOMPATIBILITY DOMAIN-CONTAINING PROTEIN"/>
    <property type="match status" value="1"/>
</dbReference>
<evidence type="ECO:0000259" key="1">
    <source>
        <dbReference type="Pfam" id="PF06985"/>
    </source>
</evidence>
<protein>
    <recommendedName>
        <fullName evidence="1">Heterokaryon incompatibility domain-containing protein</fullName>
    </recommendedName>
</protein>
<dbReference type="Proteomes" id="UP000319257">
    <property type="component" value="Unassembled WGS sequence"/>
</dbReference>
<sequence length="599" mass="66783">MATSEPYKYLPLQYPDSIRLLHIRPSQDADAPVQCLVTTQRLSDTWLNYEALSYTWGDASKPAAILIGDNDTSSLTITQNCFAALRSLRQRVQQRTVWIDAICINQDDVDERTAQVRMMDKIFSSAPRTIVYLGEETDGSRTVFSELAEAQGAPRMYSPVTGADVIDRPIPCTAVVDALEELLQCPWFRRIWVVQEVHCSSSKSLTVMCGRAEAPWTVLHECLLGYRDHRVTRQELPVVFDIYRYSSDQDIWYGLFNHAIHTRAYLSTDPRDRLFALKALLDGPQEEMDCLIDYSKSVEEVFAEFAGILFSRIGVQMLCLSRHPHNRAMASWMPDWSQNTPIKQASDYVHDGQVDYDSATGMLGSAKIISSPSSETLGVYNSLSVCGTAVGEVNDIGPPVVFTDHGDATRQWSHIIELLHLPESGIRDHLSAHPESPFTEHFLRVARGTSIQQISEFLDRGSNKVRFGPLALALTGPRVETNSRSPQQLMLMNHEASVGTERINVLRDAWQHCRAVAIGDTFLGIAPDGVQLGDVAYLVEGAISPCLLRPGPSGRWALVSGDCYVTDMTPKPVWPGRPGRLIRREGLPEHASVEDIIIC</sequence>
<dbReference type="InParanoid" id="A0A507B895"/>
<feature type="domain" description="Heterokaryon incompatibility" evidence="1">
    <location>
        <begin position="49"/>
        <end position="196"/>
    </location>
</feature>
<reference evidence="2 3" key="1">
    <citation type="submission" date="2019-06" db="EMBL/GenBank/DDBJ databases">
        <title>Draft genome sequence of the filamentous fungus Phialemoniopsis curvata isolated from diesel fuel.</title>
        <authorList>
            <person name="Varaljay V.A."/>
            <person name="Lyon W.J."/>
            <person name="Crouch A.L."/>
            <person name="Drake C.E."/>
            <person name="Hollomon J.M."/>
            <person name="Nadeau L.J."/>
            <person name="Nunn H.S."/>
            <person name="Stevenson B.S."/>
            <person name="Bojanowski C.L."/>
            <person name="Crookes-Goodson W.J."/>
        </authorList>
    </citation>
    <scope>NUCLEOTIDE SEQUENCE [LARGE SCALE GENOMIC DNA]</scope>
    <source>
        <strain evidence="2 3">D216</strain>
    </source>
</reference>
<dbReference type="STRING" id="1093900.A0A507B895"/>